<evidence type="ECO:0000313" key="6">
    <source>
        <dbReference type="Proteomes" id="UP000092584"/>
    </source>
</evidence>
<organism evidence="5 6">
    <name type="scientific">Polaribacter vadi</name>
    <dbReference type="NCBI Taxonomy" id="1774273"/>
    <lineage>
        <taxon>Bacteria</taxon>
        <taxon>Pseudomonadati</taxon>
        <taxon>Bacteroidota</taxon>
        <taxon>Flavobacteriia</taxon>
        <taxon>Flavobacteriales</taxon>
        <taxon>Flavobacteriaceae</taxon>
    </lineage>
</organism>
<name>A0A1B8TZU0_9FLAO</name>
<dbReference type="Pfam" id="PF12833">
    <property type="entry name" value="HTH_18"/>
    <property type="match status" value="1"/>
</dbReference>
<keyword evidence="2" id="KW-0238">DNA-binding</keyword>
<dbReference type="PRINTS" id="PR00032">
    <property type="entry name" value="HTHARAC"/>
</dbReference>
<dbReference type="PANTHER" id="PTHR47893">
    <property type="entry name" value="REGULATORY PROTEIN PCHR"/>
    <property type="match status" value="1"/>
</dbReference>
<dbReference type="GO" id="GO:0003700">
    <property type="term" value="F:DNA-binding transcription factor activity"/>
    <property type="evidence" value="ECO:0007669"/>
    <property type="project" value="InterPro"/>
</dbReference>
<dbReference type="AlphaFoldDB" id="A0A1B8TZU0"/>
<dbReference type="InterPro" id="IPR020449">
    <property type="entry name" value="Tscrpt_reg_AraC-type_HTH"/>
</dbReference>
<protein>
    <recommendedName>
        <fullName evidence="4">HTH araC/xylS-type domain-containing protein</fullName>
    </recommendedName>
</protein>
<keyword evidence="6" id="KW-1185">Reference proteome</keyword>
<dbReference type="PROSITE" id="PS01124">
    <property type="entry name" value="HTH_ARAC_FAMILY_2"/>
    <property type="match status" value="1"/>
</dbReference>
<proteinExistence type="predicted"/>
<dbReference type="Gene3D" id="1.10.10.60">
    <property type="entry name" value="Homeodomain-like"/>
    <property type="match status" value="1"/>
</dbReference>
<sequence length="330" mass="38694">MTNKKRRDFENCKTLDLIALKTSFKNKVAKEKIKIEENGFLYTEYTVIPKFGEGSIIEICFNCITISISKFILNSDILQLDESDENWLQLSFLIEGEKIIHLKNESVDILYESQESYMAFIEGYNGFNKITGNQPFREIKIKFSREFLFQHGLEKGINFNKITDSNLIIPITEDLLMVFSNLELEYTKEISSKILLEAKVLEILAIQINNYKNINLNQLKIKSDKSLKVLYKVRQFLKNNLDKNYSINQLSREFGLNENLLKTKFKKLFDSTIHQFYLEAKMKKAKELLKITQLPIYEIAEEVGYKNATHFSAAFKRSYKESPKDYRNKL</sequence>
<accession>A0A1B8TZU0</accession>
<dbReference type="InterPro" id="IPR009057">
    <property type="entry name" value="Homeodomain-like_sf"/>
</dbReference>
<dbReference type="STRING" id="1774273.LPB03_00155"/>
<gene>
    <name evidence="5" type="ORF">LPB3_04950</name>
</gene>
<comment type="caution">
    <text evidence="5">The sequence shown here is derived from an EMBL/GenBank/DDBJ whole genome shotgun (WGS) entry which is preliminary data.</text>
</comment>
<reference evidence="6" key="1">
    <citation type="submission" date="2016-02" db="EMBL/GenBank/DDBJ databases">
        <authorList>
            <person name="Shin S.-K."/>
            <person name="Yi H."/>
            <person name="Kim E."/>
        </authorList>
    </citation>
    <scope>NUCLEOTIDE SEQUENCE [LARGE SCALE GENOMIC DNA]</scope>
    <source>
        <strain evidence="6">LPB0003</strain>
    </source>
</reference>
<dbReference type="PANTHER" id="PTHR47893:SF1">
    <property type="entry name" value="REGULATORY PROTEIN PCHR"/>
    <property type="match status" value="1"/>
</dbReference>
<evidence type="ECO:0000256" key="2">
    <source>
        <dbReference type="ARBA" id="ARBA00023125"/>
    </source>
</evidence>
<dbReference type="SUPFAM" id="SSF46689">
    <property type="entry name" value="Homeodomain-like"/>
    <property type="match status" value="2"/>
</dbReference>
<keyword evidence="1" id="KW-0805">Transcription regulation</keyword>
<evidence type="ECO:0000313" key="5">
    <source>
        <dbReference type="EMBL" id="OBY65125.1"/>
    </source>
</evidence>
<dbReference type="KEGG" id="pob:LPB03_00155"/>
<keyword evidence="3" id="KW-0804">Transcription</keyword>
<dbReference type="Proteomes" id="UP000092584">
    <property type="component" value="Unassembled WGS sequence"/>
</dbReference>
<evidence type="ECO:0000256" key="3">
    <source>
        <dbReference type="ARBA" id="ARBA00023163"/>
    </source>
</evidence>
<dbReference type="InterPro" id="IPR053142">
    <property type="entry name" value="PchR_regulatory_protein"/>
</dbReference>
<dbReference type="PROSITE" id="PS00041">
    <property type="entry name" value="HTH_ARAC_FAMILY_1"/>
    <property type="match status" value="1"/>
</dbReference>
<evidence type="ECO:0000259" key="4">
    <source>
        <dbReference type="PROSITE" id="PS01124"/>
    </source>
</evidence>
<dbReference type="InterPro" id="IPR018062">
    <property type="entry name" value="HTH_AraC-typ_CS"/>
</dbReference>
<evidence type="ECO:0000256" key="1">
    <source>
        <dbReference type="ARBA" id="ARBA00023015"/>
    </source>
</evidence>
<dbReference type="GO" id="GO:0043565">
    <property type="term" value="F:sequence-specific DNA binding"/>
    <property type="evidence" value="ECO:0007669"/>
    <property type="project" value="InterPro"/>
</dbReference>
<dbReference type="InterPro" id="IPR018060">
    <property type="entry name" value="HTH_AraC"/>
</dbReference>
<dbReference type="EMBL" id="LSFM01000019">
    <property type="protein sequence ID" value="OBY65125.1"/>
    <property type="molecule type" value="Genomic_DNA"/>
</dbReference>
<dbReference type="SMART" id="SM00342">
    <property type="entry name" value="HTH_ARAC"/>
    <property type="match status" value="1"/>
</dbReference>
<feature type="domain" description="HTH araC/xylS-type" evidence="4">
    <location>
        <begin position="231"/>
        <end position="329"/>
    </location>
</feature>